<dbReference type="EMBL" id="BJXJ01000020">
    <property type="protein sequence ID" value="GEM76110.1"/>
    <property type="molecule type" value="Genomic_DNA"/>
</dbReference>
<accession>A0A511QFM9</accession>
<gene>
    <name evidence="1" type="ORF">VSA01S_22220</name>
</gene>
<keyword evidence="2" id="KW-1185">Reference proteome</keyword>
<proteinExistence type="predicted"/>
<sequence>MALDKTSLTNKLVKELQARGFETNGPHAKSAAMAEAIAHAVIDEITQNAQVTVDAGSSAGSYQIK</sequence>
<dbReference type="RefSeq" id="WP_039982237.1">
    <property type="nucleotide sequence ID" value="NZ_BAOJ01000098.1"/>
</dbReference>
<evidence type="ECO:0000313" key="1">
    <source>
        <dbReference type="EMBL" id="GEM76110.1"/>
    </source>
</evidence>
<comment type="caution">
    <text evidence="1">The sequence shown here is derived from an EMBL/GenBank/DDBJ whole genome shotgun (WGS) entry which is preliminary data.</text>
</comment>
<protein>
    <submittedName>
        <fullName evidence="1">Uncharacterized protein</fullName>
    </submittedName>
</protein>
<dbReference type="AlphaFoldDB" id="A0A511QFM9"/>
<evidence type="ECO:0000313" key="2">
    <source>
        <dbReference type="Proteomes" id="UP000321922"/>
    </source>
</evidence>
<name>A0A511QFM9_9VIBR</name>
<organism evidence="1 2">
    <name type="scientific">Vibrio sagamiensis NBRC 104589</name>
    <dbReference type="NCBI Taxonomy" id="1219064"/>
    <lineage>
        <taxon>Bacteria</taxon>
        <taxon>Pseudomonadati</taxon>
        <taxon>Pseudomonadota</taxon>
        <taxon>Gammaproteobacteria</taxon>
        <taxon>Vibrionales</taxon>
        <taxon>Vibrionaceae</taxon>
        <taxon>Vibrio</taxon>
    </lineage>
</organism>
<reference evidence="1 2" key="1">
    <citation type="submission" date="2019-07" db="EMBL/GenBank/DDBJ databases">
        <title>Whole genome shotgun sequence of Vibrio sagamiensis NBRC 104589.</title>
        <authorList>
            <person name="Hosoyama A."/>
            <person name="Uohara A."/>
            <person name="Ohji S."/>
            <person name="Ichikawa N."/>
        </authorList>
    </citation>
    <scope>NUCLEOTIDE SEQUENCE [LARGE SCALE GENOMIC DNA]</scope>
    <source>
        <strain evidence="1 2">NBRC 104589</strain>
    </source>
</reference>
<dbReference type="Proteomes" id="UP000321922">
    <property type="component" value="Unassembled WGS sequence"/>
</dbReference>